<evidence type="ECO:0000256" key="2">
    <source>
        <dbReference type="SAM" id="MobiDB-lite"/>
    </source>
</evidence>
<proteinExistence type="inferred from homology"/>
<accession>A0A951UVP4</accession>
<feature type="domain" description="AB hydrolase-1" evidence="3">
    <location>
        <begin position="82"/>
        <end position="356"/>
    </location>
</feature>
<dbReference type="GO" id="GO:0034338">
    <property type="term" value="F:short-chain carboxylesterase activity"/>
    <property type="evidence" value="ECO:0007669"/>
    <property type="project" value="TreeGrafter"/>
</dbReference>
<organism evidence="4 5">
    <name type="scientific">Cyanomargarita calcarea GSE-NOS-MK-12-04C</name>
    <dbReference type="NCBI Taxonomy" id="2839659"/>
    <lineage>
        <taxon>Bacteria</taxon>
        <taxon>Bacillati</taxon>
        <taxon>Cyanobacteriota</taxon>
        <taxon>Cyanophyceae</taxon>
        <taxon>Nostocales</taxon>
        <taxon>Cyanomargaritaceae</taxon>
        <taxon>Cyanomargarita</taxon>
    </lineage>
</organism>
<dbReference type="Pfam" id="PF12697">
    <property type="entry name" value="Abhydrolase_6"/>
    <property type="match status" value="1"/>
</dbReference>
<dbReference type="InterPro" id="IPR050960">
    <property type="entry name" value="AB_hydrolase_4_sf"/>
</dbReference>
<dbReference type="PANTHER" id="PTHR10794:SF94">
    <property type="entry name" value="ESTERASE YHET-RELATED"/>
    <property type="match status" value="1"/>
</dbReference>
<dbReference type="InterPro" id="IPR000073">
    <property type="entry name" value="AB_hydrolase_1"/>
</dbReference>
<feature type="compositionally biased region" description="Polar residues" evidence="2">
    <location>
        <begin position="173"/>
        <end position="199"/>
    </location>
</feature>
<dbReference type="AlphaFoldDB" id="A0A951UVP4"/>
<sequence>MCYAPYNPSPLLQNGVAMTIYTSLWGGRNWEKTTKHPEPPYKEKIFIGAQGVPIFGLVAIPENAHSTIIATYGITGTLDNQWFLKLLGRKAYAQGYAVVLFDWRAHGKTAELSPTLTSDGLYEGEDFVRIAASAKDLGCPAKFWFTGFSLGGQLALWAVKAVEDLLTRGADTESITPDSQLPTPDSQLLTPNSSLLTPNSQPPTPYSPLTIEDIGGAAVMCPSLDSVRSLAYLIKHPVGKYIEAGIARKLNQLAWKIHDAHPGSLDPTAIERAKTIWGFDHELVIEQLGFPSVEAYYNASSALPLLPNLTKPTLIIYAADDPFFEPALIPELEAICAENPMIDLILTNNGGHVGYVSSKKGQRQAQDPDPWWAWNRILQWFEYQGSREI</sequence>
<dbReference type="SUPFAM" id="SSF53474">
    <property type="entry name" value="alpha/beta-Hydrolases"/>
    <property type="match status" value="1"/>
</dbReference>
<evidence type="ECO:0000313" key="5">
    <source>
        <dbReference type="Proteomes" id="UP000729701"/>
    </source>
</evidence>
<protein>
    <submittedName>
        <fullName evidence="4">Alpha/beta fold hydrolase</fullName>
    </submittedName>
</protein>
<comment type="similarity">
    <text evidence="1">Belongs to the AB hydrolase superfamily. AB hydrolase 4 family.</text>
</comment>
<evidence type="ECO:0000256" key="1">
    <source>
        <dbReference type="ARBA" id="ARBA00010884"/>
    </source>
</evidence>
<comment type="caution">
    <text evidence="4">The sequence shown here is derived from an EMBL/GenBank/DDBJ whole genome shotgun (WGS) entry which is preliminary data.</text>
</comment>
<name>A0A951UVP4_9CYAN</name>
<reference evidence="4" key="2">
    <citation type="journal article" date="2022" name="Microbiol. Resour. Announc.">
        <title>Metagenome Sequencing to Explore Phylogenomics of Terrestrial Cyanobacteria.</title>
        <authorList>
            <person name="Ward R.D."/>
            <person name="Stajich J.E."/>
            <person name="Johansen J.R."/>
            <person name="Huntemann M."/>
            <person name="Clum A."/>
            <person name="Foster B."/>
            <person name="Foster B."/>
            <person name="Roux S."/>
            <person name="Palaniappan K."/>
            <person name="Varghese N."/>
            <person name="Mukherjee S."/>
            <person name="Reddy T.B.K."/>
            <person name="Daum C."/>
            <person name="Copeland A."/>
            <person name="Chen I.A."/>
            <person name="Ivanova N.N."/>
            <person name="Kyrpides N.C."/>
            <person name="Shapiro N."/>
            <person name="Eloe-Fadrosh E.A."/>
            <person name="Pietrasiak N."/>
        </authorList>
    </citation>
    <scope>NUCLEOTIDE SEQUENCE</scope>
    <source>
        <strain evidence="4">GSE-NOS-MK-12-04C</strain>
    </source>
</reference>
<dbReference type="Proteomes" id="UP000729701">
    <property type="component" value="Unassembled WGS sequence"/>
</dbReference>
<dbReference type="InterPro" id="IPR012020">
    <property type="entry name" value="ABHD4"/>
</dbReference>
<dbReference type="Gene3D" id="3.40.50.1820">
    <property type="entry name" value="alpha/beta hydrolase"/>
    <property type="match status" value="1"/>
</dbReference>
<evidence type="ECO:0000259" key="3">
    <source>
        <dbReference type="Pfam" id="PF12697"/>
    </source>
</evidence>
<dbReference type="EMBL" id="JAHHGZ010000041">
    <property type="protein sequence ID" value="MBW4671232.1"/>
    <property type="molecule type" value="Genomic_DNA"/>
</dbReference>
<gene>
    <name evidence="4" type="ORF">KME60_28365</name>
</gene>
<reference evidence="4" key="1">
    <citation type="submission" date="2021-05" db="EMBL/GenBank/DDBJ databases">
        <authorList>
            <person name="Pietrasiak N."/>
            <person name="Ward R."/>
            <person name="Stajich J.E."/>
            <person name="Kurbessoian T."/>
        </authorList>
    </citation>
    <scope>NUCLEOTIDE SEQUENCE</scope>
    <source>
        <strain evidence="4">GSE-NOS-MK-12-04C</strain>
    </source>
</reference>
<feature type="region of interest" description="Disordered" evidence="2">
    <location>
        <begin position="172"/>
        <end position="206"/>
    </location>
</feature>
<keyword evidence="4" id="KW-0378">Hydrolase</keyword>
<dbReference type="PIRSF" id="PIRSF005211">
    <property type="entry name" value="Ab_hydro_YheT"/>
    <property type="match status" value="1"/>
</dbReference>
<dbReference type="InterPro" id="IPR029058">
    <property type="entry name" value="AB_hydrolase_fold"/>
</dbReference>
<dbReference type="GO" id="GO:0047372">
    <property type="term" value="F:monoacylglycerol lipase activity"/>
    <property type="evidence" value="ECO:0007669"/>
    <property type="project" value="TreeGrafter"/>
</dbReference>
<dbReference type="PANTHER" id="PTHR10794">
    <property type="entry name" value="ABHYDROLASE DOMAIN-CONTAINING PROTEIN"/>
    <property type="match status" value="1"/>
</dbReference>
<evidence type="ECO:0000313" key="4">
    <source>
        <dbReference type="EMBL" id="MBW4671232.1"/>
    </source>
</evidence>